<dbReference type="PANTHER" id="PTHR42711">
    <property type="entry name" value="ABC TRANSPORTER ATP-BINDING PROTEIN"/>
    <property type="match status" value="1"/>
</dbReference>
<keyword evidence="4" id="KW-0547">Nucleotide-binding</keyword>
<dbReference type="InterPro" id="IPR003439">
    <property type="entry name" value="ABC_transporter-like_ATP-bd"/>
</dbReference>
<dbReference type="EMBL" id="BAABAZ010000002">
    <property type="protein sequence ID" value="GAA4282512.1"/>
    <property type="molecule type" value="Genomic_DNA"/>
</dbReference>
<dbReference type="InterPro" id="IPR003593">
    <property type="entry name" value="AAA+_ATPase"/>
</dbReference>
<evidence type="ECO:0000313" key="8">
    <source>
        <dbReference type="EMBL" id="GAA4282512.1"/>
    </source>
</evidence>
<keyword evidence="5 8" id="KW-0067">ATP-binding</keyword>
<dbReference type="Proteomes" id="UP001501586">
    <property type="component" value="Unassembled WGS sequence"/>
</dbReference>
<comment type="similarity">
    <text evidence="2">Belongs to the ABC transporter superfamily.</text>
</comment>
<evidence type="ECO:0000256" key="3">
    <source>
        <dbReference type="ARBA" id="ARBA00022448"/>
    </source>
</evidence>
<dbReference type="PROSITE" id="PS00211">
    <property type="entry name" value="ABC_TRANSPORTER_1"/>
    <property type="match status" value="1"/>
</dbReference>
<dbReference type="GO" id="GO:0005524">
    <property type="term" value="F:ATP binding"/>
    <property type="evidence" value="ECO:0007669"/>
    <property type="project" value="UniProtKB-KW"/>
</dbReference>
<sequence>MNNAASDSPVVSVDHVWCSYGDFIAVRDVSFAVARGSIHALLGTNGAGKTTLLETIQGFRQPARGHIDVFGFDPARERTRIAARTGTMLQESGLVDEMTVAGQLELWQGLNLREDNPDRVLELVGLTHRRKVAVSALSGGERRRLDFAMALWGDPEVLVLDEPTTGLDPQSRRMVWRTIHDLVAAGSAVLLTTHYLEEAQSLAETVTILDRGRVAREGPMADVLASIPATIGFTVMAAPETVSELAAQLAGDLDASSAAGGTRVDISTSRLQEDVGRVIDWARGHDLVVDRLRSSPASLEEVFLVVADADAEAASGERTSA</sequence>
<dbReference type="InterPro" id="IPR027417">
    <property type="entry name" value="P-loop_NTPase"/>
</dbReference>
<reference evidence="9" key="1">
    <citation type="journal article" date="2019" name="Int. J. Syst. Evol. Microbiol.">
        <title>The Global Catalogue of Microorganisms (GCM) 10K type strain sequencing project: providing services to taxonomists for standard genome sequencing and annotation.</title>
        <authorList>
            <consortium name="The Broad Institute Genomics Platform"/>
            <consortium name="The Broad Institute Genome Sequencing Center for Infectious Disease"/>
            <person name="Wu L."/>
            <person name="Ma J."/>
        </authorList>
    </citation>
    <scope>NUCLEOTIDE SEQUENCE [LARGE SCALE GENOMIC DNA]</scope>
    <source>
        <strain evidence="9">JCM 17458</strain>
    </source>
</reference>
<dbReference type="Gene3D" id="3.40.50.300">
    <property type="entry name" value="P-loop containing nucleotide triphosphate hydrolases"/>
    <property type="match status" value="1"/>
</dbReference>
<gene>
    <name evidence="8" type="ORF">GCM10022261_00430</name>
</gene>
<evidence type="ECO:0000256" key="1">
    <source>
        <dbReference type="ARBA" id="ARBA00004202"/>
    </source>
</evidence>
<dbReference type="InterPro" id="IPR050763">
    <property type="entry name" value="ABC_transporter_ATP-binding"/>
</dbReference>
<evidence type="ECO:0000256" key="5">
    <source>
        <dbReference type="ARBA" id="ARBA00022840"/>
    </source>
</evidence>
<comment type="caution">
    <text evidence="8">The sequence shown here is derived from an EMBL/GenBank/DDBJ whole genome shotgun (WGS) entry which is preliminary data.</text>
</comment>
<protein>
    <submittedName>
        <fullName evidence="8">ABC transporter ATP-binding protein</fullName>
    </submittedName>
</protein>
<name>A0ABP8EEU5_9MICO</name>
<keyword evidence="3" id="KW-0813">Transport</keyword>
<dbReference type="SUPFAM" id="SSF52540">
    <property type="entry name" value="P-loop containing nucleoside triphosphate hydrolases"/>
    <property type="match status" value="1"/>
</dbReference>
<comment type="subcellular location">
    <subcellularLocation>
        <location evidence="1">Cell membrane</location>
        <topology evidence="1">Peripheral membrane protein</topology>
    </subcellularLocation>
</comment>
<evidence type="ECO:0000256" key="4">
    <source>
        <dbReference type="ARBA" id="ARBA00022741"/>
    </source>
</evidence>
<accession>A0ABP8EEU5</accession>
<dbReference type="SMART" id="SM00382">
    <property type="entry name" value="AAA"/>
    <property type="match status" value="1"/>
</dbReference>
<organism evidence="8 9">
    <name type="scientific">Brevibacterium daeguense</name>
    <dbReference type="NCBI Taxonomy" id="909936"/>
    <lineage>
        <taxon>Bacteria</taxon>
        <taxon>Bacillati</taxon>
        <taxon>Actinomycetota</taxon>
        <taxon>Actinomycetes</taxon>
        <taxon>Micrococcales</taxon>
        <taxon>Brevibacteriaceae</taxon>
        <taxon>Brevibacterium</taxon>
    </lineage>
</organism>
<evidence type="ECO:0000313" key="9">
    <source>
        <dbReference type="Proteomes" id="UP001501586"/>
    </source>
</evidence>
<proteinExistence type="inferred from homology"/>
<evidence type="ECO:0000256" key="6">
    <source>
        <dbReference type="ARBA" id="ARBA00023251"/>
    </source>
</evidence>
<keyword evidence="6" id="KW-0046">Antibiotic resistance</keyword>
<dbReference type="Pfam" id="PF00005">
    <property type="entry name" value="ABC_tran"/>
    <property type="match status" value="1"/>
</dbReference>
<evidence type="ECO:0000256" key="2">
    <source>
        <dbReference type="ARBA" id="ARBA00005417"/>
    </source>
</evidence>
<dbReference type="PANTHER" id="PTHR42711:SF5">
    <property type="entry name" value="ABC TRANSPORTER ATP-BINDING PROTEIN NATA"/>
    <property type="match status" value="1"/>
</dbReference>
<dbReference type="PROSITE" id="PS50893">
    <property type="entry name" value="ABC_TRANSPORTER_2"/>
    <property type="match status" value="1"/>
</dbReference>
<dbReference type="InterPro" id="IPR017871">
    <property type="entry name" value="ABC_transporter-like_CS"/>
</dbReference>
<feature type="domain" description="ABC transporter" evidence="7">
    <location>
        <begin position="11"/>
        <end position="236"/>
    </location>
</feature>
<keyword evidence="9" id="KW-1185">Reference proteome</keyword>
<dbReference type="CDD" id="cd03230">
    <property type="entry name" value="ABC_DR_subfamily_A"/>
    <property type="match status" value="1"/>
</dbReference>
<evidence type="ECO:0000259" key="7">
    <source>
        <dbReference type="PROSITE" id="PS50893"/>
    </source>
</evidence>